<protein>
    <recommendedName>
        <fullName evidence="3">Secreted protein containing DUF1552</fullName>
    </recommendedName>
</protein>
<gene>
    <name evidence="1" type="ordered locus">Hoch_5968</name>
</gene>
<dbReference type="eggNOG" id="COG2960">
    <property type="taxonomic scope" value="Bacteria"/>
</dbReference>
<sequence>MITRRRFLRGLGGATLALPMLESIRFATKGLASSAQAQSAPNPVYSVFVRQGNGVQQALSSRGEPERFWPRELGTLSRELLADTNSDRTVSELADYADDLLMVRGTRYGFSGQGCGHSGGINQCLTASRVTGSGKDSLADGESIDWRLSKEFNPPGIEPLTLMSGPQQAYLAAGLSYRGPQQLRGAQNNPFSVYQDLVGLGEADADLLRKIATRRQSVNDLVRDEMKDLMGKSYLGAADKQRLQNHFEVIRDMELGLVCTLGDSEVQAMESMAEGAADNDNRIAVAKLHMDLIAFAFACDLNRTATLQIGTGNDVTRYYVDGVRQNTYHRISHRIDDDGAEGPPIPDADILHHKIDRQFAQMFKYLLDRLSAYGGPSGERLLDDTVALWTNDLASGPPHSYRNLPQIIAGRAGGFLATGQYIDAGDVTHNKMLNTIMSAVGMRNDDGSYYDRFGDAELERGVIDAMIA</sequence>
<evidence type="ECO:0000313" key="2">
    <source>
        <dbReference type="Proteomes" id="UP000001880"/>
    </source>
</evidence>
<dbReference type="OrthoDB" id="5482270at2"/>
<dbReference type="STRING" id="502025.Hoch_5968"/>
<dbReference type="HOGENOM" id="CLU_044709_1_0_7"/>
<dbReference type="Pfam" id="PF07586">
    <property type="entry name" value="HXXSHH"/>
    <property type="match status" value="1"/>
</dbReference>
<dbReference type="AlphaFoldDB" id="D0LJT6"/>
<accession>D0LJT6</accession>
<dbReference type="InterPro" id="IPR011447">
    <property type="entry name" value="DUF1552"/>
</dbReference>
<keyword evidence="2" id="KW-1185">Reference proteome</keyword>
<name>D0LJT6_HALO1</name>
<proteinExistence type="predicted"/>
<evidence type="ECO:0000313" key="1">
    <source>
        <dbReference type="EMBL" id="ACY18443.1"/>
    </source>
</evidence>
<dbReference type="Proteomes" id="UP000001880">
    <property type="component" value="Chromosome"/>
</dbReference>
<dbReference type="EMBL" id="CP001804">
    <property type="protein sequence ID" value="ACY18443.1"/>
    <property type="molecule type" value="Genomic_DNA"/>
</dbReference>
<dbReference type="KEGG" id="hoh:Hoch_5968"/>
<dbReference type="PROSITE" id="PS51318">
    <property type="entry name" value="TAT"/>
    <property type="match status" value="1"/>
</dbReference>
<dbReference type="InterPro" id="IPR006311">
    <property type="entry name" value="TAT_signal"/>
</dbReference>
<reference evidence="1 2" key="1">
    <citation type="journal article" date="2010" name="Stand. Genomic Sci.">
        <title>Complete genome sequence of Haliangium ochraceum type strain (SMP-2).</title>
        <authorList>
            <consortium name="US DOE Joint Genome Institute (JGI-PGF)"/>
            <person name="Ivanova N."/>
            <person name="Daum C."/>
            <person name="Lang E."/>
            <person name="Abt B."/>
            <person name="Kopitz M."/>
            <person name="Saunders E."/>
            <person name="Lapidus A."/>
            <person name="Lucas S."/>
            <person name="Glavina Del Rio T."/>
            <person name="Nolan M."/>
            <person name="Tice H."/>
            <person name="Copeland A."/>
            <person name="Cheng J.F."/>
            <person name="Chen F."/>
            <person name="Bruce D."/>
            <person name="Goodwin L."/>
            <person name="Pitluck S."/>
            <person name="Mavromatis K."/>
            <person name="Pati A."/>
            <person name="Mikhailova N."/>
            <person name="Chen A."/>
            <person name="Palaniappan K."/>
            <person name="Land M."/>
            <person name="Hauser L."/>
            <person name="Chang Y.J."/>
            <person name="Jeffries C.D."/>
            <person name="Detter J.C."/>
            <person name="Brettin T."/>
            <person name="Rohde M."/>
            <person name="Goker M."/>
            <person name="Bristow J."/>
            <person name="Markowitz V."/>
            <person name="Eisen J.A."/>
            <person name="Hugenholtz P."/>
            <person name="Kyrpides N.C."/>
            <person name="Klenk H.P."/>
        </authorList>
    </citation>
    <scope>NUCLEOTIDE SEQUENCE [LARGE SCALE GENOMIC DNA]</scope>
    <source>
        <strain evidence="2">DSM 14365 / CIP 107738 / JCM 11303 / AJ 13395 / SMP-2</strain>
    </source>
</reference>
<dbReference type="RefSeq" id="WP_012831035.1">
    <property type="nucleotide sequence ID" value="NC_013440.1"/>
</dbReference>
<organism evidence="1 2">
    <name type="scientific">Haliangium ochraceum (strain DSM 14365 / JCM 11303 / SMP-2)</name>
    <dbReference type="NCBI Taxonomy" id="502025"/>
    <lineage>
        <taxon>Bacteria</taxon>
        <taxon>Pseudomonadati</taxon>
        <taxon>Myxococcota</taxon>
        <taxon>Polyangia</taxon>
        <taxon>Haliangiales</taxon>
        <taxon>Kofleriaceae</taxon>
        <taxon>Haliangium</taxon>
    </lineage>
</organism>
<evidence type="ECO:0008006" key="3">
    <source>
        <dbReference type="Google" id="ProtNLM"/>
    </source>
</evidence>